<accession>A0ABT9NFN7</accession>
<organism evidence="2 3">
    <name type="scientific">Trueperella bonasi</name>
    <dbReference type="NCBI Taxonomy" id="312286"/>
    <lineage>
        <taxon>Bacteria</taxon>
        <taxon>Bacillati</taxon>
        <taxon>Actinomycetota</taxon>
        <taxon>Actinomycetes</taxon>
        <taxon>Actinomycetales</taxon>
        <taxon>Actinomycetaceae</taxon>
        <taxon>Trueperella</taxon>
    </lineage>
</organism>
<comment type="caution">
    <text evidence="2">The sequence shown here is derived from an EMBL/GenBank/DDBJ whole genome shotgun (WGS) entry which is preliminary data.</text>
</comment>
<keyword evidence="1" id="KW-0472">Membrane</keyword>
<evidence type="ECO:0000313" key="2">
    <source>
        <dbReference type="EMBL" id="MDP9806022.1"/>
    </source>
</evidence>
<dbReference type="EMBL" id="JAUSQX010000001">
    <property type="protein sequence ID" value="MDP9806022.1"/>
    <property type="molecule type" value="Genomic_DNA"/>
</dbReference>
<sequence>MATLEEIEILPVDVDEEKTARWARLLTKATLITFPVGILIGVLLWATANVESLPWTGPVDPSPNYGSTGQDIAVVVWCVTFALATAFMSIRQILLAEKE</sequence>
<feature type="transmembrane region" description="Helical" evidence="1">
    <location>
        <begin position="25"/>
        <end position="46"/>
    </location>
</feature>
<evidence type="ECO:0000313" key="3">
    <source>
        <dbReference type="Proteomes" id="UP001243212"/>
    </source>
</evidence>
<name>A0ABT9NFN7_9ACTO</name>
<protein>
    <submittedName>
        <fullName evidence="2">Uncharacterized protein</fullName>
    </submittedName>
</protein>
<reference evidence="2 3" key="1">
    <citation type="submission" date="2023-07" db="EMBL/GenBank/DDBJ databases">
        <title>Sequencing the genomes of 1000 actinobacteria strains.</title>
        <authorList>
            <person name="Klenk H.-P."/>
        </authorList>
    </citation>
    <scope>NUCLEOTIDE SEQUENCE [LARGE SCALE GENOMIC DNA]</scope>
    <source>
        <strain evidence="2 3">DSM 17163</strain>
    </source>
</reference>
<feature type="transmembrane region" description="Helical" evidence="1">
    <location>
        <begin position="72"/>
        <end position="90"/>
    </location>
</feature>
<proteinExistence type="predicted"/>
<keyword evidence="1" id="KW-1133">Transmembrane helix</keyword>
<keyword evidence="3" id="KW-1185">Reference proteome</keyword>
<dbReference type="RefSeq" id="WP_307682267.1">
    <property type="nucleotide sequence ID" value="NZ_JAUSQX010000001.1"/>
</dbReference>
<dbReference type="Proteomes" id="UP001243212">
    <property type="component" value="Unassembled WGS sequence"/>
</dbReference>
<evidence type="ECO:0000256" key="1">
    <source>
        <dbReference type="SAM" id="Phobius"/>
    </source>
</evidence>
<gene>
    <name evidence="2" type="ORF">J2S70_000604</name>
</gene>
<keyword evidence="1" id="KW-0812">Transmembrane</keyword>